<dbReference type="Proteomes" id="UP000815325">
    <property type="component" value="Unassembled WGS sequence"/>
</dbReference>
<reference evidence="6" key="1">
    <citation type="submission" date="2017-08" db="EMBL/GenBank/DDBJ databases">
        <authorList>
            <person name="Polle J.E."/>
            <person name="Barry K."/>
            <person name="Cushman J."/>
            <person name="Schmutz J."/>
            <person name="Tran D."/>
            <person name="Hathwaick L.T."/>
            <person name="Yim W.C."/>
            <person name="Jenkins J."/>
            <person name="Mckie-Krisberg Z.M."/>
            <person name="Prochnik S."/>
            <person name="Lindquist E."/>
            <person name="Dockter R.B."/>
            <person name="Adam C."/>
            <person name="Molina H."/>
            <person name="Bunkerborg J."/>
            <person name="Jin E."/>
            <person name="Buchheim M."/>
            <person name="Magnuson J."/>
        </authorList>
    </citation>
    <scope>NUCLEOTIDE SEQUENCE</scope>
    <source>
        <strain evidence="6">CCAP 19/18</strain>
    </source>
</reference>
<dbReference type="Gene3D" id="1.20.140.50">
    <property type="entry name" value="alix/aip1 like domains"/>
    <property type="match status" value="1"/>
</dbReference>
<accession>A0ABQ7GN76</accession>
<name>A0ABQ7GN76_DUNSA</name>
<comment type="subcellular location">
    <subcellularLocation>
        <location evidence="2">Cytoplasm</location>
    </subcellularLocation>
    <subcellularLocation>
        <location evidence="1">Endosome</location>
    </subcellularLocation>
</comment>
<keyword evidence="7" id="KW-1185">Reference proteome</keyword>
<protein>
    <submittedName>
        <fullName evidence="6">Programmed cell death protein 6 interacting protein X</fullName>
    </submittedName>
</protein>
<dbReference type="SMART" id="SM01041">
    <property type="entry name" value="BRO1"/>
    <property type="match status" value="1"/>
</dbReference>
<dbReference type="InterPro" id="IPR025304">
    <property type="entry name" value="ALIX_V_dom"/>
</dbReference>
<proteinExistence type="predicted"/>
<dbReference type="Gene3D" id="1.20.120.560">
    <property type="entry name" value="alix/aip1 in complex with the ypdl late domain"/>
    <property type="match status" value="1"/>
</dbReference>
<dbReference type="Pfam" id="PF13949">
    <property type="entry name" value="ALIX_LYPXL_bnd"/>
    <property type="match status" value="1"/>
</dbReference>
<keyword evidence="4" id="KW-0967">Endosome</keyword>
<evidence type="ECO:0000256" key="4">
    <source>
        <dbReference type="ARBA" id="ARBA00022753"/>
    </source>
</evidence>
<evidence type="ECO:0000313" key="7">
    <source>
        <dbReference type="Proteomes" id="UP000815325"/>
    </source>
</evidence>
<evidence type="ECO:0000259" key="5">
    <source>
        <dbReference type="PROSITE" id="PS51180"/>
    </source>
</evidence>
<dbReference type="PANTHER" id="PTHR23030:SF30">
    <property type="entry name" value="TYROSINE-PROTEIN PHOSPHATASE NON-RECEPTOR TYPE 23"/>
    <property type="match status" value="1"/>
</dbReference>
<evidence type="ECO:0000313" key="6">
    <source>
        <dbReference type="EMBL" id="KAF5836067.1"/>
    </source>
</evidence>
<evidence type="ECO:0000256" key="1">
    <source>
        <dbReference type="ARBA" id="ARBA00004177"/>
    </source>
</evidence>
<dbReference type="PANTHER" id="PTHR23030">
    <property type="entry name" value="PCD6 INTERACTING PROTEIN-RELATED"/>
    <property type="match status" value="1"/>
</dbReference>
<dbReference type="InterPro" id="IPR038499">
    <property type="entry name" value="BRO1_sf"/>
</dbReference>
<dbReference type="Pfam" id="PF03097">
    <property type="entry name" value="BRO1"/>
    <property type="match status" value="1"/>
</dbReference>
<keyword evidence="3" id="KW-0963">Cytoplasm</keyword>
<gene>
    <name evidence="6" type="ORF">DUNSADRAFT_6487</name>
</gene>
<dbReference type="InterPro" id="IPR004328">
    <property type="entry name" value="BRO1_dom"/>
</dbReference>
<evidence type="ECO:0000256" key="3">
    <source>
        <dbReference type="ARBA" id="ARBA00022490"/>
    </source>
</evidence>
<feature type="domain" description="BRO1" evidence="5">
    <location>
        <begin position="7"/>
        <end position="374"/>
    </location>
</feature>
<organism evidence="6 7">
    <name type="scientific">Dunaliella salina</name>
    <name type="common">Green alga</name>
    <name type="synonym">Protococcus salinus</name>
    <dbReference type="NCBI Taxonomy" id="3046"/>
    <lineage>
        <taxon>Eukaryota</taxon>
        <taxon>Viridiplantae</taxon>
        <taxon>Chlorophyta</taxon>
        <taxon>core chlorophytes</taxon>
        <taxon>Chlorophyceae</taxon>
        <taxon>CS clade</taxon>
        <taxon>Chlamydomonadales</taxon>
        <taxon>Dunaliellaceae</taxon>
        <taxon>Dunaliella</taxon>
    </lineage>
</organism>
<dbReference type="Gene3D" id="1.25.40.280">
    <property type="entry name" value="alix/aip1 like domains"/>
    <property type="match status" value="2"/>
</dbReference>
<comment type="caution">
    <text evidence="6">The sequence shown here is derived from an EMBL/GenBank/DDBJ whole genome shotgun (WGS) entry which is preliminary data.</text>
</comment>
<dbReference type="EMBL" id="MU069676">
    <property type="protein sequence ID" value="KAF5836067.1"/>
    <property type="molecule type" value="Genomic_DNA"/>
</dbReference>
<sequence length="697" mass="76278">MPSALSVLLAVHCKKTENVDLKTPVHKYISNTYSETEAREAEDDLETIQQLRSTIANASTNGMQPGMRDSLAKYCRCLTAVETRFPISKEKGHAQVAFTWFDAFKSSRKYTQYNIHLEKACVMFNLGAVVSQQGLACDRTTPDGLITASKYFQEAAGLFAFVQEAEANKVDAPKPQDLSADCLMVMEKLMLAQVAIMYEGVTRGFGLSSLSSYFDKSWPAHAALKGSVFQVEVLSQTAKALQAEDNIAHQVSVLREAFAVLQNTKKLAKAVGADMVDSVNKLQDGVVAALGRAEKDNNTIYLQRVPAFGDTGINVQGALLVKNYPPTNLDASTDNLFSSLVPDSSAKSLSKYTDAVDGVTRDARDRLAAATDTARTRLKEMELPEMLEALDPRSSKGTASALPSALLADLEEIQSIGGVMHIQGILAEIGELKRTCEEELVAAANALNADAQADAEARAKYGDQFRATPAPTAAKSYWDRIAQFRASLAQAAASDEGVMDQLAQHQEGFACLAVDAAALKLPRLQAPMVTTGDEDPAIVVASLRRDLEALQALASERSGIEEALNDLKSKDNILPKIMSVNQQAHDSLFASELKKYDVLVADIKRNSEAQTELLARIGNQNKGLRFYLGMHEVERRCRQEAEDFTFTRSVQRDELKQDIERSKRVAEEAEQLTRRMVILSMKSQHRRAITPSPLTCT</sequence>
<evidence type="ECO:0000256" key="2">
    <source>
        <dbReference type="ARBA" id="ARBA00004496"/>
    </source>
</evidence>
<dbReference type="PROSITE" id="PS51180">
    <property type="entry name" value="BRO1"/>
    <property type="match status" value="1"/>
</dbReference>